<sequence length="617" mass="69102">MDSDTLHTASTYLNNLLLARGLLRNGKALDFAKPTRDTRAQIINLVHDLLLRRDRDQENREQVALTIRTLRTDETRKDAELDRLRSQVGEKERSVVQAQTETRNMKVEMRRMEASVKTLQDQLAKLKASVGHIKTQCTNDIRKRDLHIERLKTHLQGQQRGNKGGVVAPMLNITGGSTGSGRSFNMSVRNIEDPEYSLKQETNEFLTQLSQSLSDENDGLIAMLRGTIQTMKDLLGLDETPQDHDTMYADQGVDLNATLDYGNGESPISYEALATEVESTLEVLRNVLTSADFVSMDEVEQRDEEILRLREGWEMMEARWKEVLTMMNTWRTKMEDGGDTINLDDLKRGLGLGEGLSEGLASPVGPSNPASHQVNNSPRKSGYDQVNEGSDLRSYAGSDQALPTPLPSRVQNSTSKKSSTAIDPPELFHQQPRKERHLRKMSPNIQSPRKVAFAADTAKSSPLYGRDTPVDNNAHARIREASKRELRSQHSAPDLSSPERKVQLSPKRSHIDLFSEPDLDFGDQTSSPILEVADEELTVKEKLRAAQLEAERAASAMQADHLDRHASSQFDIAIDEEIGKLRSPAKKSKIKGRPKRRKSTLSPEELENLMLGSMSLE</sequence>
<feature type="compositionally biased region" description="Polar residues" evidence="4">
    <location>
        <begin position="368"/>
        <end position="379"/>
    </location>
</feature>
<name>A0ABR3PA84_9PEZI</name>
<feature type="compositionally biased region" description="Basic and acidic residues" evidence="4">
    <location>
        <begin position="477"/>
        <end position="488"/>
    </location>
</feature>
<evidence type="ECO:0000313" key="5">
    <source>
        <dbReference type="EMBL" id="KAL1302828.1"/>
    </source>
</evidence>
<evidence type="ECO:0008006" key="7">
    <source>
        <dbReference type="Google" id="ProtNLM"/>
    </source>
</evidence>
<proteinExistence type="inferred from homology"/>
<dbReference type="Pfam" id="PF11559">
    <property type="entry name" value="ADIP"/>
    <property type="match status" value="1"/>
</dbReference>
<dbReference type="GeneID" id="95976865"/>
<feature type="compositionally biased region" description="Basic residues" evidence="4">
    <location>
        <begin position="583"/>
        <end position="599"/>
    </location>
</feature>
<organism evidence="5 6">
    <name type="scientific">Neodothiora populina</name>
    <dbReference type="NCBI Taxonomy" id="2781224"/>
    <lineage>
        <taxon>Eukaryota</taxon>
        <taxon>Fungi</taxon>
        <taxon>Dikarya</taxon>
        <taxon>Ascomycota</taxon>
        <taxon>Pezizomycotina</taxon>
        <taxon>Dothideomycetes</taxon>
        <taxon>Dothideomycetidae</taxon>
        <taxon>Dothideales</taxon>
        <taxon>Dothioraceae</taxon>
        <taxon>Neodothiora</taxon>
    </lineage>
</organism>
<evidence type="ECO:0000256" key="4">
    <source>
        <dbReference type="SAM" id="MobiDB-lite"/>
    </source>
</evidence>
<feature type="region of interest" description="Disordered" evidence="4">
    <location>
        <begin position="581"/>
        <end position="617"/>
    </location>
</feature>
<keyword evidence="6" id="KW-1185">Reference proteome</keyword>
<comment type="similarity">
    <text evidence="1">Belongs to the ADIP family.</text>
</comment>
<evidence type="ECO:0000256" key="3">
    <source>
        <dbReference type="SAM" id="Coils"/>
    </source>
</evidence>
<dbReference type="InterPro" id="IPR021622">
    <property type="entry name" value="Afadin/alpha-actinin-bd"/>
</dbReference>
<dbReference type="Proteomes" id="UP001562354">
    <property type="component" value="Unassembled WGS sequence"/>
</dbReference>
<reference evidence="5 6" key="1">
    <citation type="submission" date="2024-07" db="EMBL/GenBank/DDBJ databases">
        <title>Draft sequence of the Neodothiora populina.</title>
        <authorList>
            <person name="Drown D.D."/>
            <person name="Schuette U.S."/>
            <person name="Buechlein A.B."/>
            <person name="Rusch D.R."/>
            <person name="Winton L.W."/>
            <person name="Adams G.A."/>
        </authorList>
    </citation>
    <scope>NUCLEOTIDE SEQUENCE [LARGE SCALE GENOMIC DNA]</scope>
    <source>
        <strain evidence="5 6">CPC 39397</strain>
    </source>
</reference>
<feature type="region of interest" description="Disordered" evidence="4">
    <location>
        <begin position="357"/>
        <end position="508"/>
    </location>
</feature>
<dbReference type="RefSeq" id="XP_069199104.1">
    <property type="nucleotide sequence ID" value="XM_069342600.1"/>
</dbReference>
<evidence type="ECO:0000256" key="2">
    <source>
        <dbReference type="ARBA" id="ARBA00023054"/>
    </source>
</evidence>
<evidence type="ECO:0000313" key="6">
    <source>
        <dbReference type="Proteomes" id="UP001562354"/>
    </source>
</evidence>
<evidence type="ECO:0000256" key="1">
    <source>
        <dbReference type="ARBA" id="ARBA00009291"/>
    </source>
</evidence>
<keyword evidence="2 3" id="KW-0175">Coiled coil</keyword>
<feature type="coiled-coil region" evidence="3">
    <location>
        <begin position="81"/>
        <end position="129"/>
    </location>
</feature>
<feature type="compositionally biased region" description="Polar residues" evidence="4">
    <location>
        <begin position="409"/>
        <end position="421"/>
    </location>
</feature>
<accession>A0ABR3PA84</accession>
<protein>
    <recommendedName>
        <fullName evidence="7">NIMA interactive protein</fullName>
    </recommendedName>
</protein>
<comment type="caution">
    <text evidence="5">The sequence shown here is derived from an EMBL/GenBank/DDBJ whole genome shotgun (WGS) entry which is preliminary data.</text>
</comment>
<dbReference type="EMBL" id="JBFMKM010000012">
    <property type="protein sequence ID" value="KAL1302828.1"/>
    <property type="molecule type" value="Genomic_DNA"/>
</dbReference>
<gene>
    <name evidence="5" type="ORF">AAFC00_003163</name>
</gene>